<reference evidence="3" key="2">
    <citation type="submission" date="2006-09" db="EMBL/GenBank/DDBJ databases">
        <title>The genome sequence of Plasmodium falciparum Dd2.</title>
        <authorList>
            <consortium name="The Broad Institute Genome Sequencing Platform"/>
            <person name="Birren B."/>
            <person name="Lander E."/>
            <person name="Galagan J."/>
            <person name="Nusbaum C."/>
            <person name="Devon K."/>
            <person name="Henn M."/>
            <person name="Jaffe D."/>
            <person name="Butler J."/>
            <person name="Alvarez P."/>
            <person name="Gnerre S."/>
            <person name="Grabherr M."/>
            <person name="Kleber M."/>
            <person name="Mauceli E."/>
            <person name="Brockman W."/>
            <person name="MacCallum I.A."/>
            <person name="Rounsley S."/>
            <person name="Young S."/>
            <person name="LaButti K."/>
            <person name="Pushparaj V."/>
            <person name="DeCaprio D."/>
            <person name="Crawford M."/>
            <person name="Koehrsen M."/>
            <person name="Engels R."/>
            <person name="Montgomery P."/>
            <person name="Pearson M."/>
            <person name="Howarth C."/>
            <person name="Larson L."/>
            <person name="Luoma S."/>
            <person name="White J."/>
            <person name="Kodira C."/>
            <person name="Zeng Q."/>
            <person name="O'Leary S."/>
            <person name="Yandava C."/>
            <person name="Alvarado L."/>
            <person name="Wirth D."/>
            <person name="Volkman S."/>
            <person name="Hartl D."/>
        </authorList>
    </citation>
    <scope>NUCLEOTIDE SEQUENCE [LARGE SCALE GENOMIC DNA]</scope>
</reference>
<gene>
    <name evidence="2" type="ORF">PFDG_05121</name>
</gene>
<dbReference type="EMBL" id="GG702681">
    <property type="protein sequence ID" value="KOB89568.1"/>
    <property type="molecule type" value="Genomic_DNA"/>
</dbReference>
<dbReference type="Proteomes" id="UP000054282">
    <property type="component" value="Unassembled WGS sequence"/>
</dbReference>
<protein>
    <submittedName>
        <fullName evidence="2">Uncharacterized protein</fullName>
    </submittedName>
</protein>
<proteinExistence type="predicted"/>
<dbReference type="KEGG" id="pfd:PFDG_05121"/>
<reference evidence="3" key="1">
    <citation type="submission" date="2006-09" db="EMBL/GenBank/DDBJ databases">
        <title>Annotation of Plasmodium falciparum Dd2.</title>
        <authorList>
            <consortium name="The Broad Institute Genome Sequencing Platform"/>
            <person name="Volkman S.K."/>
            <person name="Neafsey D.E."/>
            <person name="Dash A.P."/>
            <person name="Chitnis C.E."/>
            <person name="Hartl D.L."/>
            <person name="Young S.K."/>
            <person name="Zeng Q."/>
            <person name="Koehrsen M."/>
            <person name="Alvarado L."/>
            <person name="Berlin A."/>
            <person name="Borenstein D."/>
            <person name="Chapman S.B."/>
            <person name="Chen Z."/>
            <person name="Engels R."/>
            <person name="Freedman E."/>
            <person name="Gellesch M."/>
            <person name="Goldberg J."/>
            <person name="Griggs A."/>
            <person name="Gujja S."/>
            <person name="Heilman E.R."/>
            <person name="Heiman D.I."/>
            <person name="Howarth C."/>
            <person name="Jen D."/>
            <person name="Larson L."/>
            <person name="Mehta T."/>
            <person name="Neiman D."/>
            <person name="Park D."/>
            <person name="Pearson M."/>
            <person name="Roberts A."/>
            <person name="Saif S."/>
            <person name="Shea T."/>
            <person name="Shenoy N."/>
            <person name="Sisk P."/>
            <person name="Stolte C."/>
            <person name="Sykes S."/>
            <person name="Walk T."/>
            <person name="White J."/>
            <person name="Yandava C."/>
            <person name="Haas B."/>
            <person name="Henn M.R."/>
            <person name="Nusbaum C."/>
            <person name="Birren B."/>
        </authorList>
    </citation>
    <scope>NUCLEOTIDE SEQUENCE [LARGE SCALE GENOMIC DNA]</scope>
</reference>
<evidence type="ECO:0000313" key="3">
    <source>
        <dbReference type="Proteomes" id="UP000054282"/>
    </source>
</evidence>
<sequence>MQENVKGADSKICSLDDIKAEDTLKNNENYHITNANDNNVHFCKNAPPSPGRAHPLPFTHPFEKSNTAGKHRRPAMKLFELLHGRATTVITLR</sequence>
<accession>A0A0L7M9T5</accession>
<evidence type="ECO:0000256" key="1">
    <source>
        <dbReference type="SAM" id="MobiDB-lite"/>
    </source>
</evidence>
<dbReference type="AlphaFoldDB" id="A0A0L7M9T5"/>
<organism evidence="2 3">
    <name type="scientific">Plasmodium falciparum (isolate Dd2)</name>
    <dbReference type="NCBI Taxonomy" id="57267"/>
    <lineage>
        <taxon>Eukaryota</taxon>
        <taxon>Sar</taxon>
        <taxon>Alveolata</taxon>
        <taxon>Apicomplexa</taxon>
        <taxon>Aconoidasida</taxon>
        <taxon>Haemosporida</taxon>
        <taxon>Plasmodiidae</taxon>
        <taxon>Plasmodium</taxon>
        <taxon>Plasmodium (Laverania)</taxon>
    </lineage>
</organism>
<name>A0A0L7M9T5_PLAF4</name>
<evidence type="ECO:0000313" key="2">
    <source>
        <dbReference type="EMBL" id="KOB89568.1"/>
    </source>
</evidence>
<feature type="region of interest" description="Disordered" evidence="1">
    <location>
        <begin position="46"/>
        <end position="71"/>
    </location>
</feature>